<dbReference type="InterPro" id="IPR035906">
    <property type="entry name" value="MetI-like_sf"/>
</dbReference>
<dbReference type="RefSeq" id="WP_014137589.1">
    <property type="nucleotide sequence ID" value="NC_016109.1"/>
</dbReference>
<keyword evidence="3" id="KW-1003">Cell membrane</keyword>
<keyword evidence="2 7" id="KW-0813">Transport</keyword>
<feature type="domain" description="ABC transmembrane type-1" evidence="9">
    <location>
        <begin position="82"/>
        <end position="262"/>
    </location>
</feature>
<name>E4NFL0_KITSK</name>
<evidence type="ECO:0000256" key="5">
    <source>
        <dbReference type="ARBA" id="ARBA00022989"/>
    </source>
</evidence>
<dbReference type="Proteomes" id="UP000007076">
    <property type="component" value="Chromosome"/>
</dbReference>
<evidence type="ECO:0000313" key="10">
    <source>
        <dbReference type="EMBL" id="BAJ30290.1"/>
    </source>
</evidence>
<evidence type="ECO:0000256" key="8">
    <source>
        <dbReference type="SAM" id="MobiDB-lite"/>
    </source>
</evidence>
<dbReference type="HOGENOM" id="CLU_046113_1_2_11"/>
<dbReference type="PROSITE" id="PS50928">
    <property type="entry name" value="ABC_TM1"/>
    <property type="match status" value="1"/>
</dbReference>
<evidence type="ECO:0000313" key="11">
    <source>
        <dbReference type="Proteomes" id="UP000007076"/>
    </source>
</evidence>
<sequence length="277" mass="29385">MTATRAPATARRPRAGRAGRTPGPGARRRIPFARALGPLLLLALWQLCSATGLLDPQTLAPPGAVGQQGWELLSSGQLGHHLWVSLQRAALGLAFGTTAGVLLALAAGLSRLGEALIDGTAQLFRALPILALVPLAILWFGIGEEVKIILVALGTFFPVYVNTHAALTGLDLRWAELARTVGLGRLGFLRRIALPGAAPGFFTGLRLAVTVSWLVLVVSEQINADSGIGYLMEQARTFGQTDVIVVGLVVYGLLGLASDTLVRLLERRVLRWRTTLG</sequence>
<feature type="transmembrane region" description="Helical" evidence="7">
    <location>
        <begin position="243"/>
        <end position="265"/>
    </location>
</feature>
<keyword evidence="11" id="KW-1185">Reference proteome</keyword>
<evidence type="ECO:0000256" key="6">
    <source>
        <dbReference type="ARBA" id="ARBA00023136"/>
    </source>
</evidence>
<feature type="transmembrane region" description="Helical" evidence="7">
    <location>
        <begin position="148"/>
        <end position="172"/>
    </location>
</feature>
<feature type="region of interest" description="Disordered" evidence="8">
    <location>
        <begin position="1"/>
        <end position="27"/>
    </location>
</feature>
<reference evidence="10 11" key="1">
    <citation type="journal article" date="2010" name="DNA Res.">
        <title>Genome sequence of Kitasatospora setae NBRC 14216T: an evolutionary snapshot of the family Streptomycetaceae.</title>
        <authorList>
            <person name="Ichikawa N."/>
            <person name="Oguchi A."/>
            <person name="Ikeda H."/>
            <person name="Ishikawa J."/>
            <person name="Kitani S."/>
            <person name="Watanabe Y."/>
            <person name="Nakamura S."/>
            <person name="Katano Y."/>
            <person name="Kishi E."/>
            <person name="Sasagawa M."/>
            <person name="Ankai A."/>
            <person name="Fukui S."/>
            <person name="Hashimoto Y."/>
            <person name="Kamata S."/>
            <person name="Otoguro M."/>
            <person name="Tanikawa S."/>
            <person name="Nihira T."/>
            <person name="Horinouchi S."/>
            <person name="Ohnishi Y."/>
            <person name="Hayakawa M."/>
            <person name="Kuzuyama T."/>
            <person name="Arisawa A."/>
            <person name="Nomoto F."/>
            <person name="Miura H."/>
            <person name="Takahashi Y."/>
            <person name="Fujita N."/>
        </authorList>
    </citation>
    <scope>NUCLEOTIDE SEQUENCE [LARGE SCALE GENOMIC DNA]</scope>
    <source>
        <strain evidence="11">ATCC 33774 / DSM 43861 / JCM 3304 / KCC A-0304 / NBRC 14216 / KM-6054</strain>
    </source>
</reference>
<dbReference type="PANTHER" id="PTHR30151">
    <property type="entry name" value="ALKANE SULFONATE ABC TRANSPORTER-RELATED, MEMBRANE SUBUNIT"/>
    <property type="match status" value="1"/>
</dbReference>
<organism evidence="10 11">
    <name type="scientific">Kitasatospora setae (strain ATCC 33774 / DSM 43861 / JCM 3304 / KCC A-0304 / NBRC 14216 / KM-6054)</name>
    <name type="common">Streptomyces setae</name>
    <dbReference type="NCBI Taxonomy" id="452652"/>
    <lineage>
        <taxon>Bacteria</taxon>
        <taxon>Bacillati</taxon>
        <taxon>Actinomycetota</taxon>
        <taxon>Actinomycetes</taxon>
        <taxon>Kitasatosporales</taxon>
        <taxon>Streptomycetaceae</taxon>
        <taxon>Kitasatospora</taxon>
    </lineage>
</organism>
<dbReference type="KEGG" id="ksk:KSE_45070"/>
<evidence type="ECO:0000256" key="4">
    <source>
        <dbReference type="ARBA" id="ARBA00022692"/>
    </source>
</evidence>
<feature type="transmembrane region" description="Helical" evidence="7">
    <location>
        <begin position="89"/>
        <end position="110"/>
    </location>
</feature>
<dbReference type="Gene3D" id="1.10.3720.10">
    <property type="entry name" value="MetI-like"/>
    <property type="match status" value="1"/>
</dbReference>
<evidence type="ECO:0000259" key="9">
    <source>
        <dbReference type="PROSITE" id="PS50928"/>
    </source>
</evidence>
<dbReference type="FunFam" id="1.10.3720.10:FF:000003">
    <property type="entry name" value="Aliphatic sulfonate ABC transporter permease"/>
    <property type="match status" value="1"/>
</dbReference>
<dbReference type="PANTHER" id="PTHR30151:SF38">
    <property type="entry name" value="ALIPHATIC SULFONATES TRANSPORT PERMEASE PROTEIN SSUC-RELATED"/>
    <property type="match status" value="1"/>
</dbReference>
<feature type="transmembrane region" description="Helical" evidence="7">
    <location>
        <begin position="122"/>
        <end position="142"/>
    </location>
</feature>
<gene>
    <name evidence="10" type="primary">ssuC1</name>
    <name evidence="10" type="ordered locus">KSE_45070</name>
</gene>
<feature type="compositionally biased region" description="Low complexity" evidence="8">
    <location>
        <begin position="1"/>
        <end position="10"/>
    </location>
</feature>
<keyword evidence="6 7" id="KW-0472">Membrane</keyword>
<proteinExistence type="inferred from homology"/>
<dbReference type="EMBL" id="AP010968">
    <property type="protein sequence ID" value="BAJ30290.1"/>
    <property type="molecule type" value="Genomic_DNA"/>
</dbReference>
<dbReference type="AlphaFoldDB" id="E4NFL0"/>
<evidence type="ECO:0000256" key="1">
    <source>
        <dbReference type="ARBA" id="ARBA00004651"/>
    </source>
</evidence>
<dbReference type="GO" id="GO:0005886">
    <property type="term" value="C:plasma membrane"/>
    <property type="evidence" value="ECO:0007669"/>
    <property type="project" value="UniProtKB-SubCell"/>
</dbReference>
<dbReference type="GO" id="GO:0042918">
    <property type="term" value="P:alkanesulfonate transmembrane transport"/>
    <property type="evidence" value="ECO:0007669"/>
    <property type="project" value="UniProtKB-ARBA"/>
</dbReference>
<dbReference type="Pfam" id="PF00528">
    <property type="entry name" value="BPD_transp_1"/>
    <property type="match status" value="1"/>
</dbReference>
<dbReference type="eggNOG" id="COG0600">
    <property type="taxonomic scope" value="Bacteria"/>
</dbReference>
<protein>
    <submittedName>
        <fullName evidence="10">Putative aliphatic sulfonate ABC transporter permease protein</fullName>
    </submittedName>
</protein>
<evidence type="ECO:0000256" key="7">
    <source>
        <dbReference type="RuleBase" id="RU363032"/>
    </source>
</evidence>
<keyword evidence="5 7" id="KW-1133">Transmembrane helix</keyword>
<keyword evidence="4 7" id="KW-0812">Transmembrane</keyword>
<dbReference type="SUPFAM" id="SSF161098">
    <property type="entry name" value="MetI-like"/>
    <property type="match status" value="1"/>
</dbReference>
<dbReference type="InterPro" id="IPR000515">
    <property type="entry name" value="MetI-like"/>
</dbReference>
<accession>E4NFL0</accession>
<evidence type="ECO:0000256" key="3">
    <source>
        <dbReference type="ARBA" id="ARBA00022475"/>
    </source>
</evidence>
<comment type="subcellular location">
    <subcellularLocation>
        <location evidence="1 7">Cell membrane</location>
        <topology evidence="1 7">Multi-pass membrane protein</topology>
    </subcellularLocation>
</comment>
<comment type="similarity">
    <text evidence="7">Belongs to the binding-protein-dependent transport system permease family.</text>
</comment>
<dbReference type="CDD" id="cd06261">
    <property type="entry name" value="TM_PBP2"/>
    <property type="match status" value="1"/>
</dbReference>
<evidence type="ECO:0000256" key="2">
    <source>
        <dbReference type="ARBA" id="ARBA00022448"/>
    </source>
</evidence>
<dbReference type="PATRIC" id="fig|452652.3.peg.4492"/>
<dbReference type="STRING" id="452652.KSE_45070"/>